<dbReference type="InterPro" id="IPR036388">
    <property type="entry name" value="WH-like_DNA-bd_sf"/>
</dbReference>
<feature type="region of interest" description="Disordered" evidence="1">
    <location>
        <begin position="71"/>
        <end position="98"/>
    </location>
</feature>
<sequence>MLVAWWVYLQDSPVSAREVSDAFHISPRRAGDLLLYLMHNVSRVQCSRAWLTVPGGGRHRVWTVQRIGDLPPRKPEAAAPCKPKPVKKKAPPARRRALPQSLRDLRSWMVSRRTGEAVPASYAGNSHHAGQGRT</sequence>
<dbReference type="EMBL" id="MJEL01000054">
    <property type="protein sequence ID" value="OEH95582.1"/>
    <property type="molecule type" value="Genomic_DNA"/>
</dbReference>
<protein>
    <recommendedName>
        <fullName evidence="3">CaiF/GrlA family transcriptional regulator</fullName>
    </recommendedName>
</protein>
<dbReference type="InterPro" id="IPR020357">
    <property type="entry name" value="Tscrpt_reg_CaiF/GrlA"/>
</dbReference>
<feature type="compositionally biased region" description="Basic residues" evidence="1">
    <location>
        <begin position="84"/>
        <end position="97"/>
    </location>
</feature>
<reference evidence="2" key="1">
    <citation type="submission" date="2016-09" db="EMBL/GenBank/DDBJ databases">
        <title>Whole Genome Sequencing of Salmonella enterica subsp. enterica serovar Nottingham.</title>
        <authorList>
            <person name="Zheng J."/>
            <person name="Wang H."/>
        </authorList>
    </citation>
    <scope>NUCLEOTIDE SEQUENCE [LARGE SCALE GENOMIC DNA]</scope>
    <source>
        <strain evidence="2">CFSAN055411</strain>
    </source>
</reference>
<dbReference type="Gene3D" id="1.10.10.10">
    <property type="entry name" value="Winged helix-like DNA-binding domain superfamily/Winged helix DNA-binding domain"/>
    <property type="match status" value="1"/>
</dbReference>
<dbReference type="AlphaFoldDB" id="A0A3F3IFT7"/>
<comment type="caution">
    <text evidence="2">The sequence shown here is derived from an EMBL/GenBank/DDBJ whole genome shotgun (WGS) entry which is preliminary data.</text>
</comment>
<accession>A0A3F3IFT7</accession>
<dbReference type="GO" id="GO:0006351">
    <property type="term" value="P:DNA-templated transcription"/>
    <property type="evidence" value="ECO:0007669"/>
    <property type="project" value="InterPro"/>
</dbReference>
<evidence type="ECO:0008006" key="3">
    <source>
        <dbReference type="Google" id="ProtNLM"/>
    </source>
</evidence>
<evidence type="ECO:0000256" key="1">
    <source>
        <dbReference type="SAM" id="MobiDB-lite"/>
    </source>
</evidence>
<gene>
    <name evidence="2" type="ORF">BH006_06935</name>
</gene>
<dbReference type="Pfam" id="PF07180">
    <property type="entry name" value="CaiF_GrlA"/>
    <property type="match status" value="1"/>
</dbReference>
<evidence type="ECO:0000313" key="2">
    <source>
        <dbReference type="EMBL" id="OEH95582.1"/>
    </source>
</evidence>
<name>A0A3F3IFT7_SALER</name>
<proteinExistence type="predicted"/>
<organism evidence="2">
    <name type="scientific">Salmonella enterica</name>
    <name type="common">Salmonella choleraesuis</name>
    <dbReference type="NCBI Taxonomy" id="28901"/>
    <lineage>
        <taxon>Bacteria</taxon>
        <taxon>Pseudomonadati</taxon>
        <taxon>Pseudomonadota</taxon>
        <taxon>Gammaproteobacteria</taxon>
        <taxon>Enterobacterales</taxon>
        <taxon>Enterobacteriaceae</taxon>
        <taxon>Salmonella</taxon>
    </lineage>
</organism>
<dbReference type="Proteomes" id="UP000852880">
    <property type="component" value="Unassembled WGS sequence"/>
</dbReference>